<organism evidence="2 3">
    <name type="scientific">Rotaria socialis</name>
    <dbReference type="NCBI Taxonomy" id="392032"/>
    <lineage>
        <taxon>Eukaryota</taxon>
        <taxon>Metazoa</taxon>
        <taxon>Spiralia</taxon>
        <taxon>Gnathifera</taxon>
        <taxon>Rotifera</taxon>
        <taxon>Eurotatoria</taxon>
        <taxon>Bdelloidea</taxon>
        <taxon>Philodinida</taxon>
        <taxon>Philodinidae</taxon>
        <taxon>Rotaria</taxon>
    </lineage>
</organism>
<proteinExistence type="predicted"/>
<dbReference type="Proteomes" id="UP000663851">
    <property type="component" value="Unassembled WGS sequence"/>
</dbReference>
<sequence length="264" mass="30508">MFHKLIEYLGVSRPFGRLLPICKCFRNNRELVPKWMIKLIVLYQNQNQMSENKITIENLTKEGLVHMIYKQTELIEKQNDLNKIQEKDTPPEETISKRSHTIQIRPVLRAIFSPYNRGSNTAKSLDTLLHKRSNTIIDTTLSSEVDVQLSIDSPNESLTSHKEKIKSKVIKYKYCILNFIGSVIDTFIMNLLDILPKWLILIISLLLFVTIDLLCYKHTSILLEAYAFFMSLIYSIKSNETQNRDLETASSSSSSSYNSTTHND</sequence>
<comment type="caution">
    <text evidence="2">The sequence shown here is derived from an EMBL/GenBank/DDBJ whole genome shotgun (WGS) entry which is preliminary data.</text>
</comment>
<gene>
    <name evidence="2" type="ORF">HFQ381_LOCUS20362</name>
</gene>
<dbReference type="AlphaFoldDB" id="A0A820P9K6"/>
<keyword evidence="1" id="KW-0812">Transmembrane</keyword>
<reference evidence="2" key="1">
    <citation type="submission" date="2021-02" db="EMBL/GenBank/DDBJ databases">
        <authorList>
            <person name="Nowell W R."/>
        </authorList>
    </citation>
    <scope>NUCLEOTIDE SEQUENCE</scope>
</reference>
<dbReference type="EMBL" id="CAJOBO010001731">
    <property type="protein sequence ID" value="CAF4404928.1"/>
    <property type="molecule type" value="Genomic_DNA"/>
</dbReference>
<accession>A0A820P9K6</accession>
<protein>
    <submittedName>
        <fullName evidence="2">Uncharacterized protein</fullName>
    </submittedName>
</protein>
<feature type="transmembrane region" description="Helical" evidence="1">
    <location>
        <begin position="198"/>
        <end position="216"/>
    </location>
</feature>
<name>A0A820P9K6_9BILA</name>
<evidence type="ECO:0000256" key="1">
    <source>
        <dbReference type="SAM" id="Phobius"/>
    </source>
</evidence>
<evidence type="ECO:0000313" key="3">
    <source>
        <dbReference type="Proteomes" id="UP000663851"/>
    </source>
</evidence>
<keyword evidence="1" id="KW-0472">Membrane</keyword>
<evidence type="ECO:0000313" key="2">
    <source>
        <dbReference type="EMBL" id="CAF4404928.1"/>
    </source>
</evidence>
<keyword evidence="1" id="KW-1133">Transmembrane helix</keyword>